<name>A0A1Y2BU28_9FUNG</name>
<dbReference type="GO" id="GO:1903013">
    <property type="term" value="P:response to differentiation-inducing factor 1"/>
    <property type="evidence" value="ECO:0007669"/>
    <property type="project" value="TreeGrafter"/>
</dbReference>
<comment type="caution">
    <text evidence="7">The sequence shown here is derived from an EMBL/GenBank/DDBJ whole genome shotgun (WGS) entry which is preliminary data.</text>
</comment>
<keyword evidence="2" id="KW-0808">Transferase</keyword>
<evidence type="ECO:0000313" key="8">
    <source>
        <dbReference type="Proteomes" id="UP000193642"/>
    </source>
</evidence>
<reference evidence="7 8" key="1">
    <citation type="submission" date="2016-07" db="EMBL/GenBank/DDBJ databases">
        <title>Pervasive Adenine N6-methylation of Active Genes in Fungi.</title>
        <authorList>
            <consortium name="DOE Joint Genome Institute"/>
            <person name="Mondo S.J."/>
            <person name="Dannebaum R.O."/>
            <person name="Kuo R.C."/>
            <person name="Labutti K."/>
            <person name="Haridas S."/>
            <person name="Kuo A."/>
            <person name="Salamov A."/>
            <person name="Ahrendt S.R."/>
            <person name="Lipzen A."/>
            <person name="Sullivan W."/>
            <person name="Andreopoulos W.B."/>
            <person name="Clum A."/>
            <person name="Lindquist E."/>
            <person name="Daum C."/>
            <person name="Ramamoorthy G.K."/>
            <person name="Gryganskyi A."/>
            <person name="Culley D."/>
            <person name="Magnuson J.K."/>
            <person name="James T.Y."/>
            <person name="O'Malley M.A."/>
            <person name="Stajich J.E."/>
            <person name="Spatafora J.W."/>
            <person name="Visel A."/>
            <person name="Grigoriev I.V."/>
        </authorList>
    </citation>
    <scope>NUCLEOTIDE SEQUENCE [LARGE SCALE GENOMIC DNA]</scope>
    <source>
        <strain evidence="7 8">JEL800</strain>
    </source>
</reference>
<evidence type="ECO:0000256" key="5">
    <source>
        <dbReference type="ARBA" id="ARBA00022840"/>
    </source>
</evidence>
<evidence type="ECO:0000313" key="7">
    <source>
        <dbReference type="EMBL" id="ORY38256.1"/>
    </source>
</evidence>
<dbReference type="GO" id="GO:0004674">
    <property type="term" value="F:protein serine/threonine kinase activity"/>
    <property type="evidence" value="ECO:0007669"/>
    <property type="project" value="UniProtKB-KW"/>
</dbReference>
<accession>A0A1Y2BU28</accession>
<dbReference type="Pfam" id="PF02816">
    <property type="entry name" value="Alpha_kinase"/>
    <property type="match status" value="1"/>
</dbReference>
<keyword evidence="3" id="KW-0547">Nucleotide-binding</keyword>
<dbReference type="Gene3D" id="3.20.200.10">
    <property type="entry name" value="MHCK/EF2 kinase"/>
    <property type="match status" value="1"/>
</dbReference>
<keyword evidence="5" id="KW-0067">ATP-binding</keyword>
<dbReference type="InterPro" id="IPR011009">
    <property type="entry name" value="Kinase-like_dom_sf"/>
</dbReference>
<keyword evidence="4" id="KW-0418">Kinase</keyword>
<sequence>MLQHHSPRPRLVPPVLRDAAVPLVNPEVWQTGPFKDESGIIFFRRKCVRLGCLETFRASAANPNAAFTQHTKKVCKPTCGNAVRRGFLDGQLMAAVNVFIDYAEAVGCTNLLDVSLGVSKQYTAATTIQSQAPPLSEGLRILGHMDPAPMVADQARSTKVLFNGQMETFCVVSGGLFIAKPEPVFVAVDLNIVLGVGSFRVCHPVTTDAPWQRRPEFQRFDALVLKRFKSPQEVSTPSAITDLIAQRLKIEFLPMIGFLPFASRTNDLGGYATLEPAFPTDQEFLKFVNNDCSEVQNDVSFENVMNILRGFMHYTFLASGCKYVVCDLQGVVLNSVNNISIFVTSSKTKAVEDFYFGDGNCSFGFKRFPRVHKCSFICQKMGYLPLNKNIDF</sequence>
<evidence type="ECO:0000259" key="6">
    <source>
        <dbReference type="PROSITE" id="PS51158"/>
    </source>
</evidence>
<dbReference type="InterPro" id="IPR004166">
    <property type="entry name" value="a-kinase_dom"/>
</dbReference>
<dbReference type="PANTHER" id="PTHR45992">
    <property type="entry name" value="EUKARYOTIC ELONGATION FACTOR 2 KINASE-RELATED"/>
    <property type="match status" value="1"/>
</dbReference>
<protein>
    <recommendedName>
        <fullName evidence="6">Alpha-type protein kinase domain-containing protein</fullName>
    </recommendedName>
</protein>
<evidence type="ECO:0000256" key="4">
    <source>
        <dbReference type="ARBA" id="ARBA00022777"/>
    </source>
</evidence>
<feature type="domain" description="Alpha-type protein kinase" evidence="6">
    <location>
        <begin position="169"/>
        <end position="386"/>
    </location>
</feature>
<keyword evidence="8" id="KW-1185">Reference proteome</keyword>
<evidence type="ECO:0000256" key="1">
    <source>
        <dbReference type="ARBA" id="ARBA00022527"/>
    </source>
</evidence>
<dbReference type="InterPro" id="IPR051852">
    <property type="entry name" value="Alpha-type_PK"/>
</dbReference>
<keyword evidence="1" id="KW-0723">Serine/threonine-protein kinase</keyword>
<dbReference type="EMBL" id="MCGO01000045">
    <property type="protein sequence ID" value="ORY38256.1"/>
    <property type="molecule type" value="Genomic_DNA"/>
</dbReference>
<gene>
    <name evidence="7" type="ORF">BCR33DRAFT_741756</name>
</gene>
<evidence type="ECO:0000256" key="3">
    <source>
        <dbReference type="ARBA" id="ARBA00022741"/>
    </source>
</evidence>
<dbReference type="GO" id="GO:0005524">
    <property type="term" value="F:ATP binding"/>
    <property type="evidence" value="ECO:0007669"/>
    <property type="project" value="UniProtKB-KW"/>
</dbReference>
<dbReference type="SUPFAM" id="SSF56112">
    <property type="entry name" value="Protein kinase-like (PK-like)"/>
    <property type="match status" value="1"/>
</dbReference>
<dbReference type="Proteomes" id="UP000193642">
    <property type="component" value="Unassembled WGS sequence"/>
</dbReference>
<organism evidence="7 8">
    <name type="scientific">Rhizoclosmatium globosum</name>
    <dbReference type="NCBI Taxonomy" id="329046"/>
    <lineage>
        <taxon>Eukaryota</taxon>
        <taxon>Fungi</taxon>
        <taxon>Fungi incertae sedis</taxon>
        <taxon>Chytridiomycota</taxon>
        <taxon>Chytridiomycota incertae sedis</taxon>
        <taxon>Chytridiomycetes</taxon>
        <taxon>Chytridiales</taxon>
        <taxon>Chytriomycetaceae</taxon>
        <taxon>Rhizoclosmatium</taxon>
    </lineage>
</organism>
<dbReference type="SMART" id="SM00811">
    <property type="entry name" value="Alpha_kinase"/>
    <property type="match status" value="1"/>
</dbReference>
<dbReference type="GO" id="GO:0031037">
    <property type="term" value="P:myosin II filament disassembly"/>
    <property type="evidence" value="ECO:0007669"/>
    <property type="project" value="TreeGrafter"/>
</dbReference>
<dbReference type="OrthoDB" id="2137710at2759"/>
<evidence type="ECO:0000256" key="2">
    <source>
        <dbReference type="ARBA" id="ARBA00022679"/>
    </source>
</evidence>
<proteinExistence type="predicted"/>
<dbReference type="AlphaFoldDB" id="A0A1Y2BU28"/>
<dbReference type="PROSITE" id="PS51158">
    <property type="entry name" value="ALPHA_KINASE"/>
    <property type="match status" value="1"/>
</dbReference>
<dbReference type="PANTHER" id="PTHR45992:SF2">
    <property type="entry name" value="EUKARYOTIC ELONGATION FACTOR 2 KINASE"/>
    <property type="match status" value="1"/>
</dbReference>